<dbReference type="Gene3D" id="1.10.10.1100">
    <property type="entry name" value="BFD-like [2Fe-2S]-binding domain"/>
    <property type="match status" value="1"/>
</dbReference>
<dbReference type="GO" id="GO:0005506">
    <property type="term" value="F:iron ion binding"/>
    <property type="evidence" value="ECO:0007669"/>
    <property type="project" value="InterPro"/>
</dbReference>
<feature type="domain" description="BFD-like [2Fe-2S]-binding" evidence="13">
    <location>
        <begin position="135"/>
        <end position="184"/>
    </location>
</feature>
<feature type="domain" description="NIF system FeS cluster assembly NifU N-terminal" evidence="12">
    <location>
        <begin position="4"/>
        <end position="124"/>
    </location>
</feature>
<feature type="compositionally biased region" description="Low complexity" evidence="10">
    <location>
        <begin position="241"/>
        <end position="265"/>
    </location>
</feature>
<reference evidence="14 15" key="1">
    <citation type="submission" date="2015-09" db="EMBL/GenBank/DDBJ databases">
        <authorList>
            <consortium name="Swine Surveillance"/>
        </authorList>
    </citation>
    <scope>NUCLEOTIDE SEQUENCE [LARGE SCALE GENOMIC DNA]</scope>
    <source>
        <strain evidence="14 15">16</strain>
    </source>
</reference>
<evidence type="ECO:0000256" key="10">
    <source>
        <dbReference type="SAM" id="MobiDB-lite"/>
    </source>
</evidence>
<keyword evidence="3 9" id="KW-0001">2Fe-2S</keyword>
<keyword evidence="7" id="KW-0535">Nitrogen fixation</keyword>
<evidence type="ECO:0000313" key="15">
    <source>
        <dbReference type="Proteomes" id="UP000048984"/>
    </source>
</evidence>
<dbReference type="InterPro" id="IPR010238">
    <property type="entry name" value="NIF_FeS_clus_asmbl_NifU"/>
</dbReference>
<dbReference type="PIRSF" id="PIRSF000375">
    <property type="entry name" value="NifU"/>
    <property type="match status" value="1"/>
</dbReference>
<dbReference type="InterPro" id="IPR001075">
    <property type="entry name" value="NIF_FeS_clus_asmbl_NifU_C"/>
</dbReference>
<feature type="binding site" evidence="9">
    <location>
        <position position="137"/>
    </location>
    <ligand>
        <name>[2Fe-2S] cluster</name>
        <dbReference type="ChEBI" id="CHEBI:190135"/>
    </ligand>
</feature>
<dbReference type="InterPro" id="IPR016217">
    <property type="entry name" value="N_fixation_NifU"/>
</dbReference>
<keyword evidence="4 9" id="KW-0479">Metal-binding</keyword>
<feature type="binding site" evidence="9">
    <location>
        <position position="172"/>
    </location>
    <ligand>
        <name>[2Fe-2S] cluster</name>
        <dbReference type="ChEBI" id="CHEBI:190135"/>
    </ligand>
</feature>
<dbReference type="PANTHER" id="PTHR10093">
    <property type="entry name" value="IRON-SULFUR CLUSTER ASSEMBLY ENZYME NIFU HOMOLOG"/>
    <property type="match status" value="1"/>
</dbReference>
<protein>
    <recommendedName>
        <fullName evidence="2">Nitrogen fixation protein NifU</fullName>
    </recommendedName>
</protein>
<dbReference type="GO" id="GO:0016226">
    <property type="term" value="P:iron-sulfur cluster assembly"/>
    <property type="evidence" value="ECO:0007669"/>
    <property type="project" value="InterPro"/>
</dbReference>
<sequence>MWDYTDKVKDYFFNPKNAGVLAGANAVGEVGAISCGDALKLMLKVNPATEVIEEARFQTFGCGSAIASSSALTEIVTGKTIGEALALTNQDIADFLGGLPPEKMHCSVMGYEALQAAVANYRGEEWHDDHEEGALVCKCFGVDEGVIERAIRVNKLTTPEQVTFYTKAGGGCLTCFEGIEQVLARVNDSMVEDGLITAEAAYRIGSVDPRAMKAKAQPKQLRQPKVDIDRVMAARPSADVTAAPAPGAAAPAPTRMAAPAPRGPAVSPLAPSRPAAPKLTTLQKIKAIEAAIERLRPYLKADGGDCELVDVDGDTVQVKLSGACVGCQMASVTISGVREKLIETLGIPLKVVPV</sequence>
<evidence type="ECO:0000259" key="12">
    <source>
        <dbReference type="Pfam" id="PF01592"/>
    </source>
</evidence>
<dbReference type="SUPFAM" id="SSF82649">
    <property type="entry name" value="SufE/NifU"/>
    <property type="match status" value="1"/>
</dbReference>
<dbReference type="SUPFAM" id="SSF117916">
    <property type="entry name" value="Fe-S cluster assembly (FSCA) domain-like"/>
    <property type="match status" value="1"/>
</dbReference>
<evidence type="ECO:0000256" key="8">
    <source>
        <dbReference type="ARBA" id="ARBA00034078"/>
    </source>
</evidence>
<evidence type="ECO:0000256" key="7">
    <source>
        <dbReference type="ARBA" id="ARBA00023231"/>
    </source>
</evidence>
<comment type="cofactor">
    <cofactor evidence="9">
        <name>Fe cation</name>
        <dbReference type="ChEBI" id="CHEBI:24875"/>
    </cofactor>
    <text evidence="9">Binds 1 Fe cation per subunit.</text>
</comment>
<dbReference type="InterPro" id="IPR002871">
    <property type="entry name" value="NIF_FeS_clus_asmbl_NifU_N"/>
</dbReference>
<dbReference type="Gene3D" id="3.90.1010.10">
    <property type="match status" value="1"/>
</dbReference>
<comment type="caution">
    <text evidence="14">The sequence shown here is derived from an EMBL/GenBank/DDBJ whole genome shotgun (WGS) entry which is preliminary data.</text>
</comment>
<organism evidence="14 15">
    <name type="scientific">Prosthecodimorpha hirschii</name>
    <dbReference type="NCBI Taxonomy" id="665126"/>
    <lineage>
        <taxon>Bacteria</taxon>
        <taxon>Pseudomonadati</taxon>
        <taxon>Pseudomonadota</taxon>
        <taxon>Alphaproteobacteria</taxon>
        <taxon>Hyphomicrobiales</taxon>
        <taxon>Ancalomicrobiaceae</taxon>
        <taxon>Prosthecodimorpha</taxon>
    </lineage>
</organism>
<evidence type="ECO:0000313" key="14">
    <source>
        <dbReference type="EMBL" id="KPL51945.1"/>
    </source>
</evidence>
<evidence type="ECO:0000256" key="6">
    <source>
        <dbReference type="ARBA" id="ARBA00023014"/>
    </source>
</evidence>
<dbReference type="Gene3D" id="3.30.300.130">
    <property type="entry name" value="Fe-S cluster assembly (FSCA)"/>
    <property type="match status" value="1"/>
</dbReference>
<keyword evidence="5 9" id="KW-0408">Iron</keyword>
<dbReference type="AlphaFoldDB" id="A0A0N8GEM6"/>
<feature type="binding site" evidence="9">
    <location>
        <position position="106"/>
    </location>
    <ligand>
        <name>Fe cation</name>
        <dbReference type="ChEBI" id="CHEBI:24875"/>
    </ligand>
</feature>
<proteinExistence type="inferred from homology"/>
<dbReference type="Proteomes" id="UP000048984">
    <property type="component" value="Unassembled WGS sequence"/>
</dbReference>
<feature type="domain" description="NIF system FeS cluster assembly NifU C-terminal" evidence="11">
    <location>
        <begin position="288"/>
        <end position="351"/>
    </location>
</feature>
<dbReference type="RefSeq" id="WP_054358108.1">
    <property type="nucleotide sequence ID" value="NZ_LJYW01000001.1"/>
</dbReference>
<evidence type="ECO:0000256" key="3">
    <source>
        <dbReference type="ARBA" id="ARBA00022714"/>
    </source>
</evidence>
<dbReference type="Pfam" id="PF01592">
    <property type="entry name" value="NifU_N"/>
    <property type="match status" value="1"/>
</dbReference>
<dbReference type="CDD" id="cd06664">
    <property type="entry name" value="IscU_like"/>
    <property type="match status" value="1"/>
</dbReference>
<reference evidence="14 15" key="2">
    <citation type="submission" date="2015-10" db="EMBL/GenBank/DDBJ databases">
        <title>Draft Genome Sequence of Prosthecomicrobium hirschii ATCC 27832.</title>
        <authorList>
            <person name="Daniel J."/>
            <person name="Givan S.A."/>
            <person name="Brun Y.V."/>
            <person name="Brown P.J."/>
        </authorList>
    </citation>
    <scope>NUCLEOTIDE SEQUENCE [LARGE SCALE GENOMIC DNA]</scope>
    <source>
        <strain evidence="14 15">16</strain>
    </source>
</reference>
<evidence type="ECO:0000259" key="13">
    <source>
        <dbReference type="Pfam" id="PF04324"/>
    </source>
</evidence>
<evidence type="ECO:0000256" key="9">
    <source>
        <dbReference type="PIRSR" id="PIRSR000375-1"/>
    </source>
</evidence>
<dbReference type="Pfam" id="PF04324">
    <property type="entry name" value="Fer2_BFD"/>
    <property type="match status" value="1"/>
</dbReference>
<evidence type="ECO:0000256" key="1">
    <source>
        <dbReference type="ARBA" id="ARBA00006420"/>
    </source>
</evidence>
<feature type="binding site" evidence="9">
    <location>
        <position position="35"/>
    </location>
    <ligand>
        <name>Fe cation</name>
        <dbReference type="ChEBI" id="CHEBI:24875"/>
    </ligand>
</feature>
<dbReference type="NCBIfam" id="TIGR02000">
    <property type="entry name" value="NifU_proper"/>
    <property type="match status" value="1"/>
</dbReference>
<feature type="binding site" evidence="9">
    <location>
        <position position="139"/>
    </location>
    <ligand>
        <name>[2Fe-2S] cluster</name>
        <dbReference type="ChEBI" id="CHEBI:190135"/>
    </ligand>
</feature>
<evidence type="ECO:0000256" key="5">
    <source>
        <dbReference type="ARBA" id="ARBA00023004"/>
    </source>
</evidence>
<name>A0A0N8GEM6_9HYPH</name>
<feature type="region of interest" description="Disordered" evidence="10">
    <location>
        <begin position="237"/>
        <end position="274"/>
    </location>
</feature>
<dbReference type="InterPro" id="IPR007419">
    <property type="entry name" value="BFD-like_2Fe2S-bd_dom"/>
</dbReference>
<comment type="similarity">
    <text evidence="1">Belongs to the NifU family.</text>
</comment>
<dbReference type="Pfam" id="PF01106">
    <property type="entry name" value="NifU"/>
    <property type="match status" value="1"/>
</dbReference>
<keyword evidence="6 9" id="KW-0411">Iron-sulfur</keyword>
<accession>A0A0N8GEM6</accession>
<dbReference type="InterPro" id="IPR034904">
    <property type="entry name" value="FSCA_dom_sf"/>
</dbReference>
<comment type="cofactor">
    <cofactor evidence="9">
        <name>[2Fe-2S] cluster</name>
        <dbReference type="ChEBI" id="CHEBI:190135"/>
    </cofactor>
    <text evidence="9">Binds 1 [2Fe-2S] cluster per subunit.</text>
</comment>
<dbReference type="EMBL" id="LJYW01000001">
    <property type="protein sequence ID" value="KPL51945.1"/>
    <property type="molecule type" value="Genomic_DNA"/>
</dbReference>
<dbReference type="InterPro" id="IPR041854">
    <property type="entry name" value="BFD-like_2Fe2S-bd_dom_sf"/>
</dbReference>
<comment type="cofactor">
    <cofactor evidence="8">
        <name>[2Fe-2S] cluster</name>
        <dbReference type="ChEBI" id="CHEBI:190135"/>
    </cofactor>
</comment>
<dbReference type="CDD" id="cd19947">
    <property type="entry name" value="NifU_Fer2_BFD-like"/>
    <property type="match status" value="1"/>
</dbReference>
<dbReference type="GO" id="GO:0051537">
    <property type="term" value="F:2 iron, 2 sulfur cluster binding"/>
    <property type="evidence" value="ECO:0007669"/>
    <property type="project" value="UniProtKB-KW"/>
</dbReference>
<evidence type="ECO:0000256" key="2">
    <source>
        <dbReference type="ARBA" id="ARBA00015278"/>
    </source>
</evidence>
<feature type="binding site" evidence="9">
    <location>
        <position position="175"/>
    </location>
    <ligand>
        <name>[2Fe-2S] cluster</name>
        <dbReference type="ChEBI" id="CHEBI:190135"/>
    </ligand>
</feature>
<evidence type="ECO:0000259" key="11">
    <source>
        <dbReference type="Pfam" id="PF01106"/>
    </source>
</evidence>
<dbReference type="STRING" id="665126.ABB55_06660"/>
<feature type="binding site" evidence="9">
    <location>
        <position position="62"/>
    </location>
    <ligand>
        <name>Fe cation</name>
        <dbReference type="ChEBI" id="CHEBI:24875"/>
    </ligand>
</feature>
<evidence type="ECO:0000256" key="4">
    <source>
        <dbReference type="ARBA" id="ARBA00022723"/>
    </source>
</evidence>
<gene>
    <name evidence="14" type="ORF">ABB55_06660</name>
</gene>
<keyword evidence="15" id="KW-1185">Reference proteome</keyword>